<organism evidence="2">
    <name type="scientific">Cladocopium goreaui</name>
    <dbReference type="NCBI Taxonomy" id="2562237"/>
    <lineage>
        <taxon>Eukaryota</taxon>
        <taxon>Sar</taxon>
        <taxon>Alveolata</taxon>
        <taxon>Dinophyceae</taxon>
        <taxon>Suessiales</taxon>
        <taxon>Symbiodiniaceae</taxon>
        <taxon>Cladocopium</taxon>
    </lineage>
</organism>
<evidence type="ECO:0000313" key="4">
    <source>
        <dbReference type="Proteomes" id="UP001152797"/>
    </source>
</evidence>
<evidence type="ECO:0000256" key="1">
    <source>
        <dbReference type="SAM" id="MobiDB-lite"/>
    </source>
</evidence>
<gene>
    <name evidence="2" type="ORF">C1SCF055_LOCUS22799</name>
</gene>
<dbReference type="Proteomes" id="UP001152797">
    <property type="component" value="Unassembled WGS sequence"/>
</dbReference>
<dbReference type="AlphaFoldDB" id="A0A9P1G3S5"/>
<evidence type="ECO:0000313" key="3">
    <source>
        <dbReference type="EMBL" id="CAL4783619.1"/>
    </source>
</evidence>
<reference evidence="2" key="1">
    <citation type="submission" date="2022-10" db="EMBL/GenBank/DDBJ databases">
        <authorList>
            <person name="Chen Y."/>
            <person name="Dougan E. K."/>
            <person name="Chan C."/>
            <person name="Rhodes N."/>
            <person name="Thang M."/>
        </authorList>
    </citation>
    <scope>NUCLEOTIDE SEQUENCE</scope>
</reference>
<name>A0A9P1G3S5_9DINO</name>
<dbReference type="EMBL" id="CAMXCT030002190">
    <property type="protein sequence ID" value="CAL4783619.1"/>
    <property type="molecule type" value="Genomic_DNA"/>
</dbReference>
<keyword evidence="4" id="KW-1185">Reference proteome</keyword>
<dbReference type="EMBL" id="CAMXCT010002190">
    <property type="protein sequence ID" value="CAI3996307.1"/>
    <property type="molecule type" value="Genomic_DNA"/>
</dbReference>
<protein>
    <submittedName>
        <fullName evidence="2">Uncharacterized protein</fullName>
    </submittedName>
</protein>
<feature type="compositionally biased region" description="Polar residues" evidence="1">
    <location>
        <begin position="1"/>
        <end position="10"/>
    </location>
</feature>
<reference evidence="3 4" key="2">
    <citation type="submission" date="2024-05" db="EMBL/GenBank/DDBJ databases">
        <authorList>
            <person name="Chen Y."/>
            <person name="Shah S."/>
            <person name="Dougan E. K."/>
            <person name="Thang M."/>
            <person name="Chan C."/>
        </authorList>
    </citation>
    <scope>NUCLEOTIDE SEQUENCE [LARGE SCALE GENOMIC DNA]</scope>
</reference>
<accession>A0A9P1G3S5</accession>
<dbReference type="EMBL" id="CAMXCT020002190">
    <property type="protein sequence ID" value="CAL1149682.1"/>
    <property type="molecule type" value="Genomic_DNA"/>
</dbReference>
<comment type="caution">
    <text evidence="2">The sequence shown here is derived from an EMBL/GenBank/DDBJ whole genome shotgun (WGS) entry which is preliminary data.</text>
</comment>
<sequence length="158" mass="17732">MHPMASSSNAPHVGHAAEPLPEPGTYEDRIPQFTNETMPPINAEWSPEALIVWLYDRCSGRLSAIHGAQRAFDFGSNLMRALQVRTYPPESSIHVDTVARQLAESFNSMDDGESSEELEDAEQRRERYIHSFMSEVSDPEYWMDIHHGDAEVEGSDAG</sequence>
<evidence type="ECO:0000313" key="2">
    <source>
        <dbReference type="EMBL" id="CAI3996307.1"/>
    </source>
</evidence>
<proteinExistence type="predicted"/>
<feature type="region of interest" description="Disordered" evidence="1">
    <location>
        <begin position="1"/>
        <end position="27"/>
    </location>
</feature>